<evidence type="ECO:0000313" key="3">
    <source>
        <dbReference type="Proteomes" id="UP000499080"/>
    </source>
</evidence>
<feature type="domain" description="DNA helicase Pif1-like 2B" evidence="1">
    <location>
        <begin position="24"/>
        <end position="69"/>
    </location>
</feature>
<dbReference type="PANTHER" id="PTHR10492:SF57">
    <property type="entry name" value="ATP-DEPENDENT DNA HELICASE"/>
    <property type="match status" value="1"/>
</dbReference>
<accession>A0A4Y2APR6</accession>
<gene>
    <name evidence="2" type="ORF">AVEN_93568_1</name>
</gene>
<sequence>PFKYHCEPVDSAVEVDDAVHYLAEFLHTLDPPGIPPHVLYLAVGAPIMRSRNLNSPKLRSGTRLQVKTLYRHVIQAKIITGVKQGEAVFIPRNPLIPLDQRFTTWGSRETLGERESDLGNGGKHET</sequence>
<proteinExistence type="predicted"/>
<dbReference type="Pfam" id="PF21530">
    <property type="entry name" value="Pif1_2B_dom"/>
    <property type="match status" value="1"/>
</dbReference>
<dbReference type="InterPro" id="IPR049163">
    <property type="entry name" value="Pif1-like_2B_dom"/>
</dbReference>
<dbReference type="Proteomes" id="UP000499080">
    <property type="component" value="Unassembled WGS sequence"/>
</dbReference>
<feature type="non-terminal residue" evidence="2">
    <location>
        <position position="1"/>
    </location>
</feature>
<name>A0A4Y2APR6_ARAVE</name>
<evidence type="ECO:0000313" key="2">
    <source>
        <dbReference type="EMBL" id="GBL81823.1"/>
    </source>
</evidence>
<dbReference type="AlphaFoldDB" id="A0A4Y2APR6"/>
<dbReference type="EMBL" id="BGPR01000026">
    <property type="protein sequence ID" value="GBL81823.1"/>
    <property type="molecule type" value="Genomic_DNA"/>
</dbReference>
<reference evidence="2 3" key="1">
    <citation type="journal article" date="2019" name="Sci. Rep.">
        <title>Orb-weaving spider Araneus ventricosus genome elucidates the spidroin gene catalogue.</title>
        <authorList>
            <person name="Kono N."/>
            <person name="Nakamura H."/>
            <person name="Ohtoshi R."/>
            <person name="Moran D.A.P."/>
            <person name="Shinohara A."/>
            <person name="Yoshida Y."/>
            <person name="Fujiwara M."/>
            <person name="Mori M."/>
            <person name="Tomita M."/>
            <person name="Arakawa K."/>
        </authorList>
    </citation>
    <scope>NUCLEOTIDE SEQUENCE [LARGE SCALE GENOMIC DNA]</scope>
</reference>
<dbReference type="PANTHER" id="PTHR10492">
    <property type="match status" value="1"/>
</dbReference>
<keyword evidence="3" id="KW-1185">Reference proteome</keyword>
<evidence type="ECO:0000259" key="1">
    <source>
        <dbReference type="Pfam" id="PF21530"/>
    </source>
</evidence>
<dbReference type="OrthoDB" id="6579077at2759"/>
<comment type="caution">
    <text evidence="2">The sequence shown here is derived from an EMBL/GenBank/DDBJ whole genome shotgun (WGS) entry which is preliminary data.</text>
</comment>
<organism evidence="2 3">
    <name type="scientific">Araneus ventricosus</name>
    <name type="common">Orbweaver spider</name>
    <name type="synonym">Epeira ventricosa</name>
    <dbReference type="NCBI Taxonomy" id="182803"/>
    <lineage>
        <taxon>Eukaryota</taxon>
        <taxon>Metazoa</taxon>
        <taxon>Ecdysozoa</taxon>
        <taxon>Arthropoda</taxon>
        <taxon>Chelicerata</taxon>
        <taxon>Arachnida</taxon>
        <taxon>Araneae</taxon>
        <taxon>Araneomorphae</taxon>
        <taxon>Entelegynae</taxon>
        <taxon>Araneoidea</taxon>
        <taxon>Araneidae</taxon>
        <taxon>Araneus</taxon>
    </lineage>
</organism>
<protein>
    <recommendedName>
        <fullName evidence="1">DNA helicase Pif1-like 2B domain-containing protein</fullName>
    </recommendedName>
</protein>